<comment type="caution">
    <text evidence="2">The sequence shown here is derived from an EMBL/GenBank/DDBJ whole genome shotgun (WGS) entry which is preliminary data.</text>
</comment>
<dbReference type="AlphaFoldDB" id="A0ABD1CH06"/>
<sequence>VESAGQVTPADSPLVGREWILKGKGISKEAKSTSIREPPAIPFSGS</sequence>
<proteinExistence type="predicted"/>
<keyword evidence="3" id="KW-1185">Reference proteome</keyword>
<feature type="non-terminal residue" evidence="2">
    <location>
        <position position="1"/>
    </location>
</feature>
<evidence type="ECO:0000256" key="1">
    <source>
        <dbReference type="SAM" id="MobiDB-lite"/>
    </source>
</evidence>
<protein>
    <submittedName>
        <fullName evidence="2">Uncharacterized protein</fullName>
    </submittedName>
</protein>
<dbReference type="Proteomes" id="UP001562425">
    <property type="component" value="Unassembled WGS sequence"/>
</dbReference>
<reference evidence="2 3" key="1">
    <citation type="submission" date="2024-05" db="EMBL/GenBank/DDBJ databases">
        <title>Culex pipiens pipiens assembly and annotation.</title>
        <authorList>
            <person name="Alout H."/>
            <person name="Durand T."/>
        </authorList>
    </citation>
    <scope>NUCLEOTIDE SEQUENCE [LARGE SCALE GENOMIC DNA]</scope>
    <source>
        <strain evidence="2">HA-2024</strain>
        <tissue evidence="2">Whole body</tissue>
    </source>
</reference>
<dbReference type="EMBL" id="JBEHCU010012290">
    <property type="protein sequence ID" value="KAL1375672.1"/>
    <property type="molecule type" value="Genomic_DNA"/>
</dbReference>
<organism evidence="2 3">
    <name type="scientific">Culex pipiens pipiens</name>
    <name type="common">Northern house mosquito</name>
    <dbReference type="NCBI Taxonomy" id="38569"/>
    <lineage>
        <taxon>Eukaryota</taxon>
        <taxon>Metazoa</taxon>
        <taxon>Ecdysozoa</taxon>
        <taxon>Arthropoda</taxon>
        <taxon>Hexapoda</taxon>
        <taxon>Insecta</taxon>
        <taxon>Pterygota</taxon>
        <taxon>Neoptera</taxon>
        <taxon>Endopterygota</taxon>
        <taxon>Diptera</taxon>
        <taxon>Nematocera</taxon>
        <taxon>Culicoidea</taxon>
        <taxon>Culicidae</taxon>
        <taxon>Culicinae</taxon>
        <taxon>Culicini</taxon>
        <taxon>Culex</taxon>
        <taxon>Culex</taxon>
    </lineage>
</organism>
<name>A0ABD1CH06_CULPP</name>
<gene>
    <name evidence="2" type="ORF">pipiens_017363</name>
</gene>
<evidence type="ECO:0000313" key="2">
    <source>
        <dbReference type="EMBL" id="KAL1375672.1"/>
    </source>
</evidence>
<feature type="region of interest" description="Disordered" evidence="1">
    <location>
        <begin position="26"/>
        <end position="46"/>
    </location>
</feature>
<accession>A0ABD1CH06</accession>
<evidence type="ECO:0000313" key="3">
    <source>
        <dbReference type="Proteomes" id="UP001562425"/>
    </source>
</evidence>